<dbReference type="SUPFAM" id="SSF49503">
    <property type="entry name" value="Cupredoxins"/>
    <property type="match status" value="1"/>
</dbReference>
<evidence type="ECO:0000256" key="1">
    <source>
        <dbReference type="ARBA" id="ARBA00004370"/>
    </source>
</evidence>
<dbReference type="AlphaFoldDB" id="A0A6B0SXK7"/>
<evidence type="ECO:0000256" key="3">
    <source>
        <dbReference type="ARBA" id="ARBA00022448"/>
    </source>
</evidence>
<keyword evidence="6" id="KW-0249">Electron transport</keyword>
<dbReference type="InterPro" id="IPR002386">
    <property type="entry name" value="Amicyanin/Pseudoazurin"/>
</dbReference>
<dbReference type="CDD" id="cd04220">
    <property type="entry name" value="Halocyanin"/>
    <property type="match status" value="1"/>
</dbReference>
<keyword evidence="4 9" id="KW-0479">Metal-binding</keyword>
<feature type="region of interest" description="Disordered" evidence="10">
    <location>
        <begin position="24"/>
        <end position="68"/>
    </location>
</feature>
<name>A0A6B0SXK7_9EURY</name>
<dbReference type="Gene3D" id="2.60.40.420">
    <property type="entry name" value="Cupredoxins - blue copper proteins"/>
    <property type="match status" value="1"/>
</dbReference>
<feature type="binding site" evidence="9">
    <location>
        <position position="128"/>
    </location>
    <ligand>
        <name>Cu cation</name>
        <dbReference type="ChEBI" id="CHEBI:23378"/>
    </ligand>
</feature>
<evidence type="ECO:0000259" key="11">
    <source>
        <dbReference type="Pfam" id="PF00127"/>
    </source>
</evidence>
<reference evidence="12 13" key="1">
    <citation type="submission" date="2019-12" db="EMBL/GenBank/DDBJ databases">
        <title>Isolation and characterization of three novel carbon monoxide-oxidizing members of Halobacteria from salione crusts and soils.</title>
        <authorList>
            <person name="Myers M.R."/>
            <person name="King G.M."/>
        </authorList>
    </citation>
    <scope>NUCLEOTIDE SEQUENCE [LARGE SCALE GENOMIC DNA]</scope>
    <source>
        <strain evidence="12 13">WSA2</strain>
    </source>
</reference>
<dbReference type="NCBIfam" id="TIGR03102">
    <property type="entry name" value="halo_cynanin"/>
    <property type="match status" value="1"/>
</dbReference>
<dbReference type="PROSITE" id="PS51318">
    <property type="entry name" value="TAT"/>
    <property type="match status" value="1"/>
</dbReference>
<evidence type="ECO:0000256" key="8">
    <source>
        <dbReference type="ARBA" id="ARBA00023136"/>
    </source>
</evidence>
<evidence type="ECO:0000256" key="7">
    <source>
        <dbReference type="ARBA" id="ARBA00023008"/>
    </source>
</evidence>
<feature type="compositionally biased region" description="Gly residues" evidence="10">
    <location>
        <begin position="54"/>
        <end position="63"/>
    </location>
</feature>
<proteinExistence type="predicted"/>
<evidence type="ECO:0000256" key="10">
    <source>
        <dbReference type="SAM" id="MobiDB-lite"/>
    </source>
</evidence>
<protein>
    <submittedName>
        <fullName evidence="12">Halocyanin domain-containing protein</fullName>
    </submittedName>
</protein>
<feature type="domain" description="Blue (type 1) copper" evidence="11">
    <location>
        <begin position="92"/>
        <end position="178"/>
    </location>
</feature>
<dbReference type="GO" id="GO:0005507">
    <property type="term" value="F:copper ion binding"/>
    <property type="evidence" value="ECO:0007669"/>
    <property type="project" value="InterPro"/>
</dbReference>
<dbReference type="GO" id="GO:0009055">
    <property type="term" value="F:electron transfer activity"/>
    <property type="evidence" value="ECO:0007669"/>
    <property type="project" value="InterPro"/>
</dbReference>
<comment type="subcellular location">
    <subcellularLocation>
        <location evidence="1">Membrane</location>
    </subcellularLocation>
    <subcellularLocation>
        <location evidence="2">Periplasm</location>
    </subcellularLocation>
</comment>
<keyword evidence="13" id="KW-1185">Reference proteome</keyword>
<feature type="binding site" evidence="9">
    <location>
        <position position="163"/>
    </location>
    <ligand>
        <name>Cu cation</name>
        <dbReference type="ChEBI" id="CHEBI:23378"/>
    </ligand>
</feature>
<evidence type="ECO:0000256" key="6">
    <source>
        <dbReference type="ARBA" id="ARBA00022982"/>
    </source>
</evidence>
<sequence>MSDRSLDRRTVLRATGLAAVGGLTGLAGCSGGGSSDGGSGDDAETEEPTPTPTEGGGDSGGSGSASFDGWFDDVDNYDGVVDETGSDSVTVEVGVEANGGAYGFGPAAVRVSSGTTVTWEWTGQGSSHNVAADDGSFESELVAEEGHTFEQTFESTGTTKYVCTPHESLGMKGVVVVE</sequence>
<dbReference type="PANTHER" id="PTHR34192:SF10">
    <property type="entry name" value="PLASTOCYANIN MAJOR ISOFORM, CHLOROPLASTIC-RELATED"/>
    <property type="match status" value="1"/>
</dbReference>
<dbReference type="InterPro" id="IPR017533">
    <property type="entry name" value="Halocyanin"/>
</dbReference>
<feature type="binding site" evidence="9">
    <location>
        <position position="166"/>
    </location>
    <ligand>
        <name>Cu cation</name>
        <dbReference type="ChEBI" id="CHEBI:23378"/>
    </ligand>
</feature>
<dbReference type="GO" id="GO:0042597">
    <property type="term" value="C:periplasmic space"/>
    <property type="evidence" value="ECO:0007669"/>
    <property type="project" value="UniProtKB-SubCell"/>
</dbReference>
<dbReference type="InterPro" id="IPR008972">
    <property type="entry name" value="Cupredoxin"/>
</dbReference>
<keyword evidence="3" id="KW-0813">Transport</keyword>
<dbReference type="Pfam" id="PF00127">
    <property type="entry name" value="Copper-bind"/>
    <property type="match status" value="1"/>
</dbReference>
<evidence type="ECO:0000313" key="13">
    <source>
        <dbReference type="Proteomes" id="UP000437065"/>
    </source>
</evidence>
<evidence type="ECO:0000313" key="12">
    <source>
        <dbReference type="EMBL" id="MXR40690.1"/>
    </source>
</evidence>
<dbReference type="PRINTS" id="PR00155">
    <property type="entry name" value="AMICYANIN"/>
</dbReference>
<comment type="cofactor">
    <cofactor evidence="9">
        <name>Cu cation</name>
        <dbReference type="ChEBI" id="CHEBI:23378"/>
    </cofactor>
    <text evidence="9">Binds 1 copper ion per subunit.</text>
</comment>
<keyword evidence="5" id="KW-0574">Periplasm</keyword>
<comment type="caution">
    <text evidence="12">The sequence shown here is derived from an EMBL/GenBank/DDBJ whole genome shotgun (WGS) entry which is preliminary data.</text>
</comment>
<feature type="compositionally biased region" description="Gly residues" evidence="10">
    <location>
        <begin position="24"/>
        <end position="38"/>
    </location>
</feature>
<dbReference type="EMBL" id="WUUS01000002">
    <property type="protein sequence ID" value="MXR40690.1"/>
    <property type="molecule type" value="Genomic_DNA"/>
</dbReference>
<dbReference type="PANTHER" id="PTHR34192">
    <property type="entry name" value="PLASTOCYANIN MAJOR ISOFORM, CHLOROPLASTIC-RELATED"/>
    <property type="match status" value="1"/>
</dbReference>
<dbReference type="InterPro" id="IPR006311">
    <property type="entry name" value="TAT_signal"/>
</dbReference>
<dbReference type="RefSeq" id="WP_159663985.1">
    <property type="nucleotide sequence ID" value="NZ_WUUS01000002.1"/>
</dbReference>
<evidence type="ECO:0000256" key="9">
    <source>
        <dbReference type="PIRSR" id="PIRSR602386-1"/>
    </source>
</evidence>
<dbReference type="InterPro" id="IPR000923">
    <property type="entry name" value="BlueCu_1"/>
</dbReference>
<evidence type="ECO:0000256" key="4">
    <source>
        <dbReference type="ARBA" id="ARBA00022723"/>
    </source>
</evidence>
<keyword evidence="7 9" id="KW-0186">Copper</keyword>
<feature type="binding site" evidence="9">
    <location>
        <position position="171"/>
    </location>
    <ligand>
        <name>Cu cation</name>
        <dbReference type="ChEBI" id="CHEBI:23378"/>
    </ligand>
</feature>
<evidence type="ECO:0000256" key="2">
    <source>
        <dbReference type="ARBA" id="ARBA00004418"/>
    </source>
</evidence>
<dbReference type="GO" id="GO:0016020">
    <property type="term" value="C:membrane"/>
    <property type="evidence" value="ECO:0007669"/>
    <property type="project" value="UniProtKB-SubCell"/>
</dbReference>
<gene>
    <name evidence="12" type="ORF">GRX01_04930</name>
</gene>
<dbReference type="Proteomes" id="UP000437065">
    <property type="component" value="Unassembled WGS sequence"/>
</dbReference>
<dbReference type="OrthoDB" id="11836at2157"/>
<dbReference type="PROSITE" id="PS51257">
    <property type="entry name" value="PROKAR_LIPOPROTEIN"/>
    <property type="match status" value="1"/>
</dbReference>
<keyword evidence="8" id="KW-0472">Membrane</keyword>
<organism evidence="12 13">
    <name type="scientific">Halobaculum saliterrae</name>
    <dbReference type="NCBI Taxonomy" id="2073113"/>
    <lineage>
        <taxon>Archaea</taxon>
        <taxon>Methanobacteriati</taxon>
        <taxon>Methanobacteriota</taxon>
        <taxon>Stenosarchaea group</taxon>
        <taxon>Halobacteria</taxon>
        <taxon>Halobacteriales</taxon>
        <taxon>Haloferacaceae</taxon>
        <taxon>Halobaculum</taxon>
    </lineage>
</organism>
<accession>A0A6B0SXK7</accession>
<evidence type="ECO:0000256" key="5">
    <source>
        <dbReference type="ARBA" id="ARBA00022764"/>
    </source>
</evidence>